<evidence type="ECO:0000259" key="5">
    <source>
        <dbReference type="PROSITE" id="PS51747"/>
    </source>
</evidence>
<organism evidence="6 7">
    <name type="scientific">Hanamia caeni</name>
    <dbReference type="NCBI Taxonomy" id="2294116"/>
    <lineage>
        <taxon>Bacteria</taxon>
        <taxon>Pseudomonadati</taxon>
        <taxon>Bacteroidota</taxon>
        <taxon>Chitinophagia</taxon>
        <taxon>Chitinophagales</taxon>
        <taxon>Chitinophagaceae</taxon>
        <taxon>Hanamia</taxon>
    </lineage>
</organism>
<comment type="similarity">
    <text evidence="1">Belongs to the cytidine and deoxycytidylate deaminase family.</text>
</comment>
<dbReference type="PANTHER" id="PTHR11079">
    <property type="entry name" value="CYTOSINE DEAMINASE FAMILY MEMBER"/>
    <property type="match status" value="1"/>
</dbReference>
<reference evidence="6 7" key="1">
    <citation type="submission" date="2018-11" db="EMBL/GenBank/DDBJ databases">
        <title>Draft genome sequence of Ferruginibacter sp. BO-59.</title>
        <authorList>
            <person name="Im W.T."/>
        </authorList>
    </citation>
    <scope>NUCLEOTIDE SEQUENCE [LARGE SCALE GENOMIC DNA]</scope>
    <source>
        <strain evidence="6 7">BO-59</strain>
    </source>
</reference>
<protein>
    <submittedName>
        <fullName evidence="6">Nucleoside deaminase</fullName>
    </submittedName>
</protein>
<evidence type="ECO:0000313" key="7">
    <source>
        <dbReference type="Proteomes" id="UP000267223"/>
    </source>
</evidence>
<evidence type="ECO:0000256" key="4">
    <source>
        <dbReference type="ARBA" id="ARBA00022833"/>
    </source>
</evidence>
<keyword evidence="4" id="KW-0862">Zinc</keyword>
<dbReference type="FunFam" id="3.40.140.10:FF:000011">
    <property type="entry name" value="tRNA-specific adenosine deaminase"/>
    <property type="match status" value="1"/>
</dbReference>
<comment type="caution">
    <text evidence="6">The sequence shown here is derived from an EMBL/GenBank/DDBJ whole genome shotgun (WGS) entry which is preliminary data.</text>
</comment>
<keyword evidence="7" id="KW-1185">Reference proteome</keyword>
<dbReference type="Proteomes" id="UP000267223">
    <property type="component" value="Unassembled WGS sequence"/>
</dbReference>
<dbReference type="PROSITE" id="PS51747">
    <property type="entry name" value="CYT_DCMP_DEAMINASES_2"/>
    <property type="match status" value="1"/>
</dbReference>
<accession>A0A3M9NEL9</accession>
<name>A0A3M9NEL9_9BACT</name>
<dbReference type="GO" id="GO:0047974">
    <property type="term" value="F:guanosine deaminase activity"/>
    <property type="evidence" value="ECO:0007669"/>
    <property type="project" value="TreeGrafter"/>
</dbReference>
<dbReference type="OrthoDB" id="9802676at2"/>
<feature type="domain" description="CMP/dCMP-type deaminase" evidence="5">
    <location>
        <begin position="2"/>
        <end position="133"/>
    </location>
</feature>
<evidence type="ECO:0000256" key="3">
    <source>
        <dbReference type="ARBA" id="ARBA00022801"/>
    </source>
</evidence>
<dbReference type="PROSITE" id="PS00903">
    <property type="entry name" value="CYT_DCMP_DEAMINASES_1"/>
    <property type="match status" value="1"/>
</dbReference>
<dbReference type="CDD" id="cd01285">
    <property type="entry name" value="nucleoside_deaminase"/>
    <property type="match status" value="1"/>
</dbReference>
<dbReference type="RefSeq" id="WP_123120943.1">
    <property type="nucleotide sequence ID" value="NZ_RJJR01000009.1"/>
</dbReference>
<dbReference type="Pfam" id="PF00383">
    <property type="entry name" value="dCMP_cyt_deam_1"/>
    <property type="match status" value="1"/>
</dbReference>
<dbReference type="PANTHER" id="PTHR11079:SF161">
    <property type="entry name" value="CMP_DCMP-TYPE DEAMINASE DOMAIN-CONTAINING PROTEIN"/>
    <property type="match status" value="1"/>
</dbReference>
<dbReference type="GO" id="GO:0008270">
    <property type="term" value="F:zinc ion binding"/>
    <property type="evidence" value="ECO:0007669"/>
    <property type="project" value="InterPro"/>
</dbReference>
<dbReference type="AlphaFoldDB" id="A0A3M9NEL9"/>
<dbReference type="InterPro" id="IPR016193">
    <property type="entry name" value="Cytidine_deaminase-like"/>
</dbReference>
<dbReference type="GO" id="GO:0006152">
    <property type="term" value="P:purine nucleoside catabolic process"/>
    <property type="evidence" value="ECO:0007669"/>
    <property type="project" value="TreeGrafter"/>
</dbReference>
<sequence>MTNEEKFMKAAITLAETGSEIGEGGPFGCVIVKDGKIIGKGYNKVISTNDPTAHAEIVAIRDACKNLNSFQLEECEVYTSCEPCPMCLGAIYWARPKAIYFGNTKEDAARIGFDDSMIYDEICTDLPARKIPAFNIFRKEANATFFNWYEKDSKKQY</sequence>
<keyword evidence="2" id="KW-0479">Metal-binding</keyword>
<dbReference type="InterPro" id="IPR002125">
    <property type="entry name" value="CMP_dCMP_dom"/>
</dbReference>
<evidence type="ECO:0000313" key="6">
    <source>
        <dbReference type="EMBL" id="RNI35663.1"/>
    </source>
</evidence>
<keyword evidence="3" id="KW-0378">Hydrolase</keyword>
<proteinExistence type="inferred from homology"/>
<dbReference type="Gene3D" id="3.40.140.10">
    <property type="entry name" value="Cytidine Deaminase, domain 2"/>
    <property type="match status" value="1"/>
</dbReference>
<dbReference type="InterPro" id="IPR016192">
    <property type="entry name" value="APOBEC/CMP_deaminase_Zn-bd"/>
</dbReference>
<dbReference type="EMBL" id="RJJR01000009">
    <property type="protein sequence ID" value="RNI35663.1"/>
    <property type="molecule type" value="Genomic_DNA"/>
</dbReference>
<evidence type="ECO:0000256" key="2">
    <source>
        <dbReference type="ARBA" id="ARBA00022723"/>
    </source>
</evidence>
<gene>
    <name evidence="6" type="ORF">EFY79_11910</name>
</gene>
<dbReference type="SUPFAM" id="SSF53927">
    <property type="entry name" value="Cytidine deaminase-like"/>
    <property type="match status" value="1"/>
</dbReference>
<evidence type="ECO:0000256" key="1">
    <source>
        <dbReference type="ARBA" id="ARBA00006576"/>
    </source>
</evidence>